<organism evidence="1 2">
    <name type="scientific">Coptis chinensis</name>
    <dbReference type="NCBI Taxonomy" id="261450"/>
    <lineage>
        <taxon>Eukaryota</taxon>
        <taxon>Viridiplantae</taxon>
        <taxon>Streptophyta</taxon>
        <taxon>Embryophyta</taxon>
        <taxon>Tracheophyta</taxon>
        <taxon>Spermatophyta</taxon>
        <taxon>Magnoliopsida</taxon>
        <taxon>Ranunculales</taxon>
        <taxon>Ranunculaceae</taxon>
        <taxon>Coptidoideae</taxon>
        <taxon>Coptis</taxon>
    </lineage>
</organism>
<comment type="caution">
    <text evidence="1">The sequence shown here is derived from an EMBL/GenBank/DDBJ whole genome shotgun (WGS) entry which is preliminary data.</text>
</comment>
<dbReference type="AlphaFoldDB" id="A0A835MCX6"/>
<gene>
    <name evidence="1" type="ORF">IFM89_031883</name>
</gene>
<keyword evidence="2" id="KW-1185">Reference proteome</keyword>
<protein>
    <recommendedName>
        <fullName evidence="3">AP2/ERF domain-containing protein</fullName>
    </recommendedName>
</protein>
<name>A0A835MCX6_9MAGN</name>
<evidence type="ECO:0000313" key="2">
    <source>
        <dbReference type="Proteomes" id="UP000631114"/>
    </source>
</evidence>
<sequence length="196" mass="21052">MRGSRARTNFMYSDMPAGSSVTSIISPDEAQELNQNHFVPPPQNNQTTTQFYLTQSSGNACHFSNGYPSAEPWAPASVQQEQEQPQQSVMDSLYGAQNQFYNGAGLTSLGFDVSSASGYDMGNTGVWSNDISATSNCFSDSDQYSAGLNPLGSGSYLDFDTGGYVHSPLFGTMPPASDFTSSEMDGFDLGSSSYFF</sequence>
<dbReference type="OrthoDB" id="780830at2759"/>
<reference evidence="1 2" key="1">
    <citation type="submission" date="2020-10" db="EMBL/GenBank/DDBJ databases">
        <title>The Coptis chinensis genome and diversification of protoberbering-type alkaloids.</title>
        <authorList>
            <person name="Wang B."/>
            <person name="Shu S."/>
            <person name="Song C."/>
            <person name="Liu Y."/>
        </authorList>
    </citation>
    <scope>NUCLEOTIDE SEQUENCE [LARGE SCALE GENOMIC DNA]</scope>
    <source>
        <strain evidence="1">HL-2020</strain>
        <tissue evidence="1">Leaf</tissue>
    </source>
</reference>
<evidence type="ECO:0000313" key="1">
    <source>
        <dbReference type="EMBL" id="KAF9622479.1"/>
    </source>
</evidence>
<dbReference type="Proteomes" id="UP000631114">
    <property type="component" value="Unassembled WGS sequence"/>
</dbReference>
<dbReference type="EMBL" id="JADFTS010000002">
    <property type="protein sequence ID" value="KAF9622479.1"/>
    <property type="molecule type" value="Genomic_DNA"/>
</dbReference>
<evidence type="ECO:0008006" key="3">
    <source>
        <dbReference type="Google" id="ProtNLM"/>
    </source>
</evidence>
<proteinExistence type="predicted"/>
<accession>A0A835MCX6</accession>